<dbReference type="AlphaFoldDB" id="A0A9N8JQK0"/>
<dbReference type="EMBL" id="CAIJEN010000013">
    <property type="protein sequence ID" value="CAD0092052.1"/>
    <property type="molecule type" value="Genomic_DNA"/>
</dbReference>
<keyword evidence="4" id="KW-1185">Reference proteome</keyword>
<accession>A0A9N8JQK0</accession>
<proteinExistence type="predicted"/>
<sequence length="258" mass="29423">MQPEPDENEKFPFLDLPAEIRNMIYSLVLERPGYRIHLSGKHSGVINTSWFGKNTYISRRDNPYSTSLMRVNKQINVESSPYLFSRHTFEFADSTMLQRFLEYLGPERITSLISVSVQQQYAVSAKQAYQLLSPAVSLAKLEINLWRGTAQYLDWSSILLPLFQSLCSDGCKTREEAYGIVTMPGADKVYCQTHRWSSAEGCDKRSKTYDAFHKKLHDGIEKGLDEAEAKKEAIKRGSPIKTRSGRKTKAVDYSGMEE</sequence>
<name>A0A9N8JQK0_9PEZI</name>
<feature type="region of interest" description="Disordered" evidence="1">
    <location>
        <begin position="231"/>
        <end position="258"/>
    </location>
</feature>
<evidence type="ECO:0000259" key="2">
    <source>
        <dbReference type="Pfam" id="PF24864"/>
    </source>
</evidence>
<protein>
    <recommendedName>
        <fullName evidence="2">DUF7730 domain-containing protein</fullName>
    </recommendedName>
</protein>
<reference evidence="3" key="1">
    <citation type="submission" date="2020-06" db="EMBL/GenBank/DDBJ databases">
        <authorList>
            <person name="Onetto C."/>
        </authorList>
    </citation>
    <scope>NUCLEOTIDE SEQUENCE</scope>
</reference>
<dbReference type="InterPro" id="IPR056632">
    <property type="entry name" value="DUF7730"/>
</dbReference>
<evidence type="ECO:0000256" key="1">
    <source>
        <dbReference type="SAM" id="MobiDB-lite"/>
    </source>
</evidence>
<dbReference type="Proteomes" id="UP000716446">
    <property type="component" value="Unassembled WGS sequence"/>
</dbReference>
<organism evidence="3 4">
    <name type="scientific">Aureobasidium vineae</name>
    <dbReference type="NCBI Taxonomy" id="2773715"/>
    <lineage>
        <taxon>Eukaryota</taxon>
        <taxon>Fungi</taxon>
        <taxon>Dikarya</taxon>
        <taxon>Ascomycota</taxon>
        <taxon>Pezizomycotina</taxon>
        <taxon>Dothideomycetes</taxon>
        <taxon>Dothideomycetidae</taxon>
        <taxon>Dothideales</taxon>
        <taxon>Saccotheciaceae</taxon>
        <taxon>Aureobasidium</taxon>
    </lineage>
</organism>
<dbReference type="Pfam" id="PF24864">
    <property type="entry name" value="DUF7730"/>
    <property type="match status" value="1"/>
</dbReference>
<evidence type="ECO:0000313" key="3">
    <source>
        <dbReference type="EMBL" id="CAD0092052.1"/>
    </source>
</evidence>
<dbReference type="PANTHER" id="PTHR38790">
    <property type="entry name" value="2EXR DOMAIN-CONTAINING PROTEIN-RELATED"/>
    <property type="match status" value="1"/>
</dbReference>
<gene>
    <name evidence="3" type="ORF">AWRI4619_LOCUS7062</name>
</gene>
<feature type="domain" description="DUF7730" evidence="2">
    <location>
        <begin position="13"/>
        <end position="119"/>
    </location>
</feature>
<evidence type="ECO:0000313" key="4">
    <source>
        <dbReference type="Proteomes" id="UP000716446"/>
    </source>
</evidence>
<comment type="caution">
    <text evidence="3">The sequence shown here is derived from an EMBL/GenBank/DDBJ whole genome shotgun (WGS) entry which is preliminary data.</text>
</comment>